<dbReference type="Proteomes" id="UP000268350">
    <property type="component" value="Unassembled WGS sequence"/>
</dbReference>
<dbReference type="OMA" id="KHSENLM"/>
<protein>
    <recommendedName>
        <fullName evidence="4">BED-type domain-containing protein</fullName>
    </recommendedName>
</protein>
<dbReference type="OrthoDB" id="10051975at2759"/>
<feature type="region of interest" description="Disordered" evidence="1">
    <location>
        <begin position="123"/>
        <end position="143"/>
    </location>
</feature>
<evidence type="ECO:0000313" key="2">
    <source>
        <dbReference type="EMBL" id="SPP78740.1"/>
    </source>
</evidence>
<name>A0A3B0JTE3_DROGU</name>
<evidence type="ECO:0008006" key="4">
    <source>
        <dbReference type="Google" id="ProtNLM"/>
    </source>
</evidence>
<reference evidence="3" key="1">
    <citation type="submission" date="2018-01" db="EMBL/GenBank/DDBJ databases">
        <authorList>
            <person name="Alioto T."/>
            <person name="Alioto T."/>
        </authorList>
    </citation>
    <scope>NUCLEOTIDE SEQUENCE [LARGE SCALE GENOMIC DNA]</scope>
</reference>
<dbReference type="EMBL" id="OUUW01000003">
    <property type="protein sequence ID" value="SPP78740.1"/>
    <property type="molecule type" value="Genomic_DNA"/>
</dbReference>
<organism evidence="2 3">
    <name type="scientific">Drosophila guanche</name>
    <name type="common">Fruit fly</name>
    <dbReference type="NCBI Taxonomy" id="7266"/>
    <lineage>
        <taxon>Eukaryota</taxon>
        <taxon>Metazoa</taxon>
        <taxon>Ecdysozoa</taxon>
        <taxon>Arthropoda</taxon>
        <taxon>Hexapoda</taxon>
        <taxon>Insecta</taxon>
        <taxon>Pterygota</taxon>
        <taxon>Neoptera</taxon>
        <taxon>Endopterygota</taxon>
        <taxon>Diptera</taxon>
        <taxon>Brachycera</taxon>
        <taxon>Muscomorpha</taxon>
        <taxon>Ephydroidea</taxon>
        <taxon>Drosophilidae</taxon>
        <taxon>Drosophila</taxon>
        <taxon>Sophophora</taxon>
    </lineage>
</organism>
<feature type="compositionally biased region" description="Acidic residues" evidence="1">
    <location>
        <begin position="129"/>
        <end position="143"/>
    </location>
</feature>
<evidence type="ECO:0000313" key="3">
    <source>
        <dbReference type="Proteomes" id="UP000268350"/>
    </source>
</evidence>
<accession>A0A3B0JTE3</accession>
<sequence length="249" mass="28148">MPRKYSNPVNKYFVYNEHTRKSTCLQCRFDMAGKHSENLMRHLKRKHQHTYATLIEMRRLRHNLMNQSLAKVESATAAVPLSSMFQFSSQAKKLKIEGDPAKAMASSKESGYEAEDQFESIFIEKSEVPDVEDEDEDEELSDDQDIDADEMRYSQALNQTTPEISAILSLRSSPSAATSASTLAIGAPTPTTLSGDDASFLQYVGKKFGNYSTRTKHTVQFQFNRILYRADMGCFEEGEAKKVKESENV</sequence>
<evidence type="ECO:0000256" key="1">
    <source>
        <dbReference type="SAM" id="MobiDB-lite"/>
    </source>
</evidence>
<dbReference type="AlphaFoldDB" id="A0A3B0JTE3"/>
<gene>
    <name evidence="2" type="ORF">DGUA_6G011463</name>
</gene>
<proteinExistence type="predicted"/>
<keyword evidence="3" id="KW-1185">Reference proteome</keyword>